<keyword evidence="3" id="KW-1185">Reference proteome</keyword>
<dbReference type="AlphaFoldDB" id="A0AAN9XV16"/>
<organism evidence="2 3">
    <name type="scientific">Psophocarpus tetragonolobus</name>
    <name type="common">Winged bean</name>
    <name type="synonym">Dolichos tetragonolobus</name>
    <dbReference type="NCBI Taxonomy" id="3891"/>
    <lineage>
        <taxon>Eukaryota</taxon>
        <taxon>Viridiplantae</taxon>
        <taxon>Streptophyta</taxon>
        <taxon>Embryophyta</taxon>
        <taxon>Tracheophyta</taxon>
        <taxon>Spermatophyta</taxon>
        <taxon>Magnoliopsida</taxon>
        <taxon>eudicotyledons</taxon>
        <taxon>Gunneridae</taxon>
        <taxon>Pentapetalae</taxon>
        <taxon>rosids</taxon>
        <taxon>fabids</taxon>
        <taxon>Fabales</taxon>
        <taxon>Fabaceae</taxon>
        <taxon>Papilionoideae</taxon>
        <taxon>50 kb inversion clade</taxon>
        <taxon>NPAAA clade</taxon>
        <taxon>indigoferoid/millettioid clade</taxon>
        <taxon>Phaseoleae</taxon>
        <taxon>Psophocarpus</taxon>
    </lineage>
</organism>
<evidence type="ECO:0000313" key="2">
    <source>
        <dbReference type="EMBL" id="KAK7411016.1"/>
    </source>
</evidence>
<keyword evidence="1" id="KW-0812">Transmembrane</keyword>
<keyword evidence="1" id="KW-0472">Membrane</keyword>
<dbReference type="Proteomes" id="UP001386955">
    <property type="component" value="Unassembled WGS sequence"/>
</dbReference>
<protein>
    <submittedName>
        <fullName evidence="2">Uncharacterized protein</fullName>
    </submittedName>
</protein>
<proteinExistence type="predicted"/>
<gene>
    <name evidence="2" type="ORF">VNO78_02348</name>
</gene>
<dbReference type="EMBL" id="JAYMYS010000001">
    <property type="protein sequence ID" value="KAK7411016.1"/>
    <property type="molecule type" value="Genomic_DNA"/>
</dbReference>
<evidence type="ECO:0000313" key="3">
    <source>
        <dbReference type="Proteomes" id="UP001386955"/>
    </source>
</evidence>
<keyword evidence="1" id="KW-1133">Transmembrane helix</keyword>
<name>A0AAN9XV16_PSOTE</name>
<feature type="transmembrane region" description="Helical" evidence="1">
    <location>
        <begin position="97"/>
        <end position="117"/>
    </location>
</feature>
<accession>A0AAN9XV16</accession>
<reference evidence="2 3" key="1">
    <citation type="submission" date="2024-01" db="EMBL/GenBank/DDBJ databases">
        <title>The genomes of 5 underutilized Papilionoideae crops provide insights into root nodulation and disease resistanc.</title>
        <authorList>
            <person name="Jiang F."/>
        </authorList>
    </citation>
    <scope>NUCLEOTIDE SEQUENCE [LARGE SCALE GENOMIC DNA]</scope>
    <source>
        <strain evidence="2">DUOXIRENSHENG_FW03</strain>
        <tissue evidence="2">Leaves</tissue>
    </source>
</reference>
<evidence type="ECO:0000256" key="1">
    <source>
        <dbReference type="SAM" id="Phobius"/>
    </source>
</evidence>
<sequence>MNVWSPSTMMRLVRMTSCYTEPIPDVSSYVTVLSGNLGFEIFSQLVIRDVASLLIPNLASSKPSMSTQPLIPMITQTLVPSTAVKLPSPLLRFDAKVVVLLFMFFVPVVSCTVLLPLDVSCYWNILALASLIRAMPSKLSSPSPFLNKA</sequence>
<comment type="caution">
    <text evidence="2">The sequence shown here is derived from an EMBL/GenBank/DDBJ whole genome shotgun (WGS) entry which is preliminary data.</text>
</comment>